<evidence type="ECO:0000313" key="1">
    <source>
        <dbReference type="EMBL" id="KAF2140868.1"/>
    </source>
</evidence>
<dbReference type="GeneID" id="54304147"/>
<accession>A0A6A6BB96</accession>
<reference evidence="1" key="1">
    <citation type="journal article" date="2020" name="Stud. Mycol.">
        <title>101 Dothideomycetes genomes: a test case for predicting lifestyles and emergence of pathogens.</title>
        <authorList>
            <person name="Haridas S."/>
            <person name="Albert R."/>
            <person name="Binder M."/>
            <person name="Bloem J."/>
            <person name="Labutti K."/>
            <person name="Salamov A."/>
            <person name="Andreopoulos B."/>
            <person name="Baker S."/>
            <person name="Barry K."/>
            <person name="Bills G."/>
            <person name="Bluhm B."/>
            <person name="Cannon C."/>
            <person name="Castanera R."/>
            <person name="Culley D."/>
            <person name="Daum C."/>
            <person name="Ezra D."/>
            <person name="Gonzalez J."/>
            <person name="Henrissat B."/>
            <person name="Kuo A."/>
            <person name="Liang C."/>
            <person name="Lipzen A."/>
            <person name="Lutzoni F."/>
            <person name="Magnuson J."/>
            <person name="Mondo S."/>
            <person name="Nolan M."/>
            <person name="Ohm R."/>
            <person name="Pangilinan J."/>
            <person name="Park H.-J."/>
            <person name="Ramirez L."/>
            <person name="Alfaro M."/>
            <person name="Sun H."/>
            <person name="Tritt A."/>
            <person name="Yoshinaga Y."/>
            <person name="Zwiers L.-H."/>
            <person name="Turgeon B."/>
            <person name="Goodwin S."/>
            <person name="Spatafora J."/>
            <person name="Crous P."/>
            <person name="Grigoriev I."/>
        </authorList>
    </citation>
    <scope>NUCLEOTIDE SEQUENCE</scope>
    <source>
        <strain evidence="1">CBS 121167</strain>
    </source>
</reference>
<dbReference type="RefSeq" id="XP_033396581.1">
    <property type="nucleotide sequence ID" value="XM_033546641.1"/>
</dbReference>
<name>A0A6A6BB96_9PEZI</name>
<sequence length="83" mass="9534">MERRCSTTNWVSKRGGERVECSRKRNFAVRCREYDLLMAGWMLEVGGWRLEVGEGLACLDWFAVCCLLILVFCSSGSECFAWV</sequence>
<gene>
    <name evidence="1" type="ORF">K452DRAFT_42058</name>
</gene>
<keyword evidence="2" id="KW-1185">Reference proteome</keyword>
<proteinExistence type="predicted"/>
<evidence type="ECO:0000313" key="2">
    <source>
        <dbReference type="Proteomes" id="UP000799438"/>
    </source>
</evidence>
<dbReference type="AlphaFoldDB" id="A0A6A6BB96"/>
<dbReference type="Proteomes" id="UP000799438">
    <property type="component" value="Unassembled WGS sequence"/>
</dbReference>
<organism evidence="1 2">
    <name type="scientific">Aplosporella prunicola CBS 121167</name>
    <dbReference type="NCBI Taxonomy" id="1176127"/>
    <lineage>
        <taxon>Eukaryota</taxon>
        <taxon>Fungi</taxon>
        <taxon>Dikarya</taxon>
        <taxon>Ascomycota</taxon>
        <taxon>Pezizomycotina</taxon>
        <taxon>Dothideomycetes</taxon>
        <taxon>Dothideomycetes incertae sedis</taxon>
        <taxon>Botryosphaeriales</taxon>
        <taxon>Aplosporellaceae</taxon>
        <taxon>Aplosporella</taxon>
    </lineage>
</organism>
<dbReference type="EMBL" id="ML995488">
    <property type="protein sequence ID" value="KAF2140868.1"/>
    <property type="molecule type" value="Genomic_DNA"/>
</dbReference>
<protein>
    <submittedName>
        <fullName evidence="1">Uncharacterized protein</fullName>
    </submittedName>
</protein>